<dbReference type="eggNOG" id="ENOG502SM8Z">
    <property type="taxonomic scope" value="Eukaryota"/>
</dbReference>
<dbReference type="GO" id="GO:0008270">
    <property type="term" value="F:zinc ion binding"/>
    <property type="evidence" value="ECO:0007669"/>
    <property type="project" value="InterPro"/>
</dbReference>
<dbReference type="InterPro" id="IPR050987">
    <property type="entry name" value="AtrR-like"/>
</dbReference>
<keyword evidence="8" id="KW-1185">Reference proteome</keyword>
<dbReference type="HOGENOM" id="CLU_010508_1_0_1"/>
<dbReference type="CDD" id="cd00067">
    <property type="entry name" value="GAL4"/>
    <property type="match status" value="1"/>
</dbReference>
<dbReference type="EMBL" id="BN001304">
    <property type="protein sequence ID" value="CBF80108.1"/>
    <property type="molecule type" value="Genomic_DNA"/>
</dbReference>
<dbReference type="PROSITE" id="PS50048">
    <property type="entry name" value="ZN2_CY6_FUNGAL_2"/>
    <property type="match status" value="1"/>
</dbReference>
<evidence type="ECO:0000313" key="8">
    <source>
        <dbReference type="Proteomes" id="UP000000560"/>
    </source>
</evidence>
<dbReference type="Gene3D" id="4.10.240.10">
    <property type="entry name" value="Zn(2)-C6 fungal-type DNA-binding domain"/>
    <property type="match status" value="1"/>
</dbReference>
<dbReference type="SMART" id="SM00906">
    <property type="entry name" value="Fungal_trans"/>
    <property type="match status" value="1"/>
</dbReference>
<dbReference type="SUPFAM" id="SSF57701">
    <property type="entry name" value="Zn2/Cys6 DNA-binding domain"/>
    <property type="match status" value="1"/>
</dbReference>
<dbReference type="STRING" id="227321.Q5AV92"/>
<dbReference type="GO" id="GO:0045944">
    <property type="term" value="P:positive regulation of transcription by RNA polymerase II"/>
    <property type="evidence" value="ECO:0000318"/>
    <property type="project" value="GO_Central"/>
</dbReference>
<dbReference type="PANTHER" id="PTHR46910">
    <property type="entry name" value="TRANSCRIPTION FACTOR PDR1"/>
    <property type="match status" value="1"/>
</dbReference>
<dbReference type="GeneID" id="2869484"/>
<evidence type="ECO:0000313" key="7">
    <source>
        <dbReference type="EMBL" id="CBF80108.1"/>
    </source>
</evidence>
<reference evidence="8" key="1">
    <citation type="journal article" date="2005" name="Nature">
        <title>Sequencing of Aspergillus nidulans and comparative analysis with A. fumigatus and A. oryzae.</title>
        <authorList>
            <person name="Galagan J.E."/>
            <person name="Calvo S.E."/>
            <person name="Cuomo C."/>
            <person name="Ma L.J."/>
            <person name="Wortman J.R."/>
            <person name="Batzoglou S."/>
            <person name="Lee S.I."/>
            <person name="Basturkmen M."/>
            <person name="Spevak C.C."/>
            <person name="Clutterbuck J."/>
            <person name="Kapitonov V."/>
            <person name="Jurka J."/>
            <person name="Scazzocchio C."/>
            <person name="Farman M."/>
            <person name="Butler J."/>
            <person name="Purcell S."/>
            <person name="Harris S."/>
            <person name="Braus G.H."/>
            <person name="Draht O."/>
            <person name="Busch S."/>
            <person name="D'Enfert C."/>
            <person name="Bouchier C."/>
            <person name="Goldman G.H."/>
            <person name="Bell-Pedersen D."/>
            <person name="Griffiths-Jones S."/>
            <person name="Doonan J.H."/>
            <person name="Yu J."/>
            <person name="Vienken K."/>
            <person name="Pain A."/>
            <person name="Freitag M."/>
            <person name="Selker E.U."/>
            <person name="Archer D.B."/>
            <person name="Penalva M.A."/>
            <person name="Oakley B.R."/>
            <person name="Momany M."/>
            <person name="Tanaka T."/>
            <person name="Kumagai T."/>
            <person name="Asai K."/>
            <person name="Machida M."/>
            <person name="Nierman W.C."/>
            <person name="Denning D.W."/>
            <person name="Caddick M."/>
            <person name="Hynes M."/>
            <person name="Paoletti M."/>
            <person name="Fischer R."/>
            <person name="Miller B."/>
            <person name="Dyer P."/>
            <person name="Sachs M.S."/>
            <person name="Osmani S.A."/>
            <person name="Birren B.W."/>
        </authorList>
    </citation>
    <scope>NUCLEOTIDE SEQUENCE [LARGE SCALE GENOMIC DNA]</scope>
    <source>
        <strain evidence="8">FGSC A4 / ATCC 38163 / CBS 112.46 / NRRL 194 / M139</strain>
    </source>
</reference>
<dbReference type="FunCoup" id="Q5AV92">
    <property type="interactions" value="19"/>
</dbReference>
<sequence length="533" mass="59378">MEHKRKRLSYACNFCRQRKTRCDEEHPSCRNCRVAGVQCITTDKRHAGVIVTSRRRISSSPSTSTALSTATGAAATPVEKTVLRTPVSLSQASPLPAASPGLRPPTQCWDRTGWRSGRLPMMPRFLGGCMFEIMTEWLDLAFYRLRIPAPYPAPAQLAASASVPVSVLQSAPDLPPGQERRILSERFLQTVCSVFPFVSASEVYSLCDPRTDTAWPVSGQALAYLIAATALMAGYAQPQSAPAVYLSYCNSLLGHMVAERSRQAVQAILLLAIALRSCDQIAWAWDILGLGVSMAQSIGINQTHSEPDSTWWCLYVFEKILAFESGRASMIWDRELLRPVQVAEEDEPGKRYRQACISLANMLHELQDRAAGAWRREEWLPQTVDEAIKEKVHTGGELATLLEEWWECLPAEYRTGPFSQQSAFLTFYYRYALILLNRSVLLIEKSEIREVTDRYASGKPWQHRLINGAGVCVEAAREMVKLTVAMVDSGCPTYLTALTSPLSAVYALAVHIFRERNSLLVRSDFEYDSITAA</sequence>
<gene>
    <name evidence="7" type="ORF">ANIA_07788</name>
</gene>
<dbReference type="GO" id="GO:0000981">
    <property type="term" value="F:DNA-binding transcription factor activity, RNA polymerase II-specific"/>
    <property type="evidence" value="ECO:0000318"/>
    <property type="project" value="GO_Central"/>
</dbReference>
<dbReference type="OrthoDB" id="3037908at2759"/>
<dbReference type="CDD" id="cd12148">
    <property type="entry name" value="fungal_TF_MHR"/>
    <property type="match status" value="1"/>
</dbReference>
<proteinExistence type="predicted"/>
<dbReference type="GO" id="GO:0005634">
    <property type="term" value="C:nucleus"/>
    <property type="evidence" value="ECO:0000318"/>
    <property type="project" value="GO_Central"/>
</dbReference>
<accession>Q5AV92</accession>
<keyword evidence="5" id="KW-0539">Nucleus</keyword>
<accession>C8VDQ8</accession>
<dbReference type="InterPro" id="IPR007219">
    <property type="entry name" value="XnlR_reg_dom"/>
</dbReference>
<keyword evidence="4" id="KW-0804">Transcription</keyword>
<dbReference type="SMART" id="SM00066">
    <property type="entry name" value="GAL4"/>
    <property type="match status" value="1"/>
</dbReference>
<dbReference type="Pfam" id="PF00172">
    <property type="entry name" value="Zn_clus"/>
    <property type="match status" value="1"/>
</dbReference>
<dbReference type="KEGG" id="ani:ANIA_07788"/>
<name>Q5AV92_EMENI</name>
<dbReference type="Proteomes" id="UP000000560">
    <property type="component" value="Chromosome IV"/>
</dbReference>
<dbReference type="OMA" id="ACNYCRN"/>
<dbReference type="RefSeq" id="XP_681057.1">
    <property type="nucleotide sequence ID" value="XM_675965.1"/>
</dbReference>
<keyword evidence="1" id="KW-0479">Metal-binding</keyword>
<dbReference type="InParanoid" id="Q5AV92"/>
<evidence type="ECO:0000256" key="4">
    <source>
        <dbReference type="ARBA" id="ARBA00023163"/>
    </source>
</evidence>
<evidence type="ECO:0000259" key="6">
    <source>
        <dbReference type="PROSITE" id="PS50048"/>
    </source>
</evidence>
<dbReference type="GO" id="GO:0006351">
    <property type="term" value="P:DNA-templated transcription"/>
    <property type="evidence" value="ECO:0007669"/>
    <property type="project" value="InterPro"/>
</dbReference>
<dbReference type="InterPro" id="IPR001138">
    <property type="entry name" value="Zn2Cys6_DnaBD"/>
</dbReference>
<evidence type="ECO:0000256" key="1">
    <source>
        <dbReference type="ARBA" id="ARBA00022723"/>
    </source>
</evidence>
<keyword evidence="3" id="KW-0238">DNA-binding</keyword>
<organism evidence="7 8">
    <name type="scientific">Emericella nidulans (strain FGSC A4 / ATCC 38163 / CBS 112.46 / NRRL 194 / M139)</name>
    <name type="common">Aspergillus nidulans</name>
    <dbReference type="NCBI Taxonomy" id="227321"/>
    <lineage>
        <taxon>Eukaryota</taxon>
        <taxon>Fungi</taxon>
        <taxon>Dikarya</taxon>
        <taxon>Ascomycota</taxon>
        <taxon>Pezizomycotina</taxon>
        <taxon>Eurotiomycetes</taxon>
        <taxon>Eurotiomycetidae</taxon>
        <taxon>Eurotiales</taxon>
        <taxon>Aspergillaceae</taxon>
        <taxon>Aspergillus</taxon>
        <taxon>Aspergillus subgen. Nidulantes</taxon>
    </lineage>
</organism>
<evidence type="ECO:0000256" key="3">
    <source>
        <dbReference type="ARBA" id="ARBA00023125"/>
    </source>
</evidence>
<keyword evidence="2" id="KW-0805">Transcription regulation</keyword>
<evidence type="ECO:0000256" key="5">
    <source>
        <dbReference type="ARBA" id="ARBA00023242"/>
    </source>
</evidence>
<evidence type="ECO:0000256" key="2">
    <source>
        <dbReference type="ARBA" id="ARBA00023015"/>
    </source>
</evidence>
<protein>
    <submittedName>
        <fullName evidence="7">Zn(II)2Cys6 transcription factor (Eurofung)</fullName>
    </submittedName>
</protein>
<dbReference type="GO" id="GO:0043565">
    <property type="term" value="F:sequence-specific DNA binding"/>
    <property type="evidence" value="ECO:0000318"/>
    <property type="project" value="GO_Central"/>
</dbReference>
<dbReference type="PANTHER" id="PTHR46910:SF33">
    <property type="entry name" value="ZN(II)2CYS6 TRANSCRIPTION FACTOR (EUROFUNG)"/>
    <property type="match status" value="1"/>
</dbReference>
<dbReference type="AlphaFoldDB" id="Q5AV92"/>
<dbReference type="InterPro" id="IPR036864">
    <property type="entry name" value="Zn2-C6_fun-type_DNA-bd_sf"/>
</dbReference>
<dbReference type="PROSITE" id="PS00463">
    <property type="entry name" value="ZN2_CY6_FUNGAL_1"/>
    <property type="match status" value="1"/>
</dbReference>
<reference evidence="8" key="2">
    <citation type="journal article" date="2009" name="Fungal Genet. Biol.">
        <title>The 2008 update of the Aspergillus nidulans genome annotation: a community effort.</title>
        <authorList>
            <person name="Wortman J.R."/>
            <person name="Gilsenan J.M."/>
            <person name="Joardar V."/>
            <person name="Deegan J."/>
            <person name="Clutterbuck J."/>
            <person name="Andersen M.R."/>
            <person name="Archer D."/>
            <person name="Bencina M."/>
            <person name="Braus G."/>
            <person name="Coutinho P."/>
            <person name="von Dohren H."/>
            <person name="Doonan J."/>
            <person name="Driessen A.J."/>
            <person name="Durek P."/>
            <person name="Espeso E."/>
            <person name="Fekete E."/>
            <person name="Flipphi M."/>
            <person name="Estrada C.G."/>
            <person name="Geysens S."/>
            <person name="Goldman G."/>
            <person name="de Groot P.W."/>
            <person name="Hansen K."/>
            <person name="Harris S.D."/>
            <person name="Heinekamp T."/>
            <person name="Helmstaedt K."/>
            <person name="Henrissat B."/>
            <person name="Hofmann G."/>
            <person name="Homan T."/>
            <person name="Horio T."/>
            <person name="Horiuchi H."/>
            <person name="James S."/>
            <person name="Jones M."/>
            <person name="Karaffa L."/>
            <person name="Karanyi Z."/>
            <person name="Kato M."/>
            <person name="Keller N."/>
            <person name="Kelly D.E."/>
            <person name="Kiel J.A."/>
            <person name="Kim J.M."/>
            <person name="van der Klei I.J."/>
            <person name="Klis F.M."/>
            <person name="Kovalchuk A."/>
            <person name="Krasevec N."/>
            <person name="Kubicek C.P."/>
            <person name="Liu B."/>
            <person name="Maccabe A."/>
            <person name="Meyer V."/>
            <person name="Mirabito P."/>
            <person name="Miskei M."/>
            <person name="Mos M."/>
            <person name="Mullins J."/>
            <person name="Nelson D.R."/>
            <person name="Nielsen J."/>
            <person name="Oakley B.R."/>
            <person name="Osmani S.A."/>
            <person name="Pakula T."/>
            <person name="Paszewski A."/>
            <person name="Paulsen I."/>
            <person name="Pilsyk S."/>
            <person name="Pocsi I."/>
            <person name="Punt P.J."/>
            <person name="Ram A.F."/>
            <person name="Ren Q."/>
            <person name="Robellet X."/>
            <person name="Robson G."/>
            <person name="Seiboth B."/>
            <person name="van Solingen P."/>
            <person name="Specht T."/>
            <person name="Sun J."/>
            <person name="Taheri-Talesh N."/>
            <person name="Takeshita N."/>
            <person name="Ussery D."/>
            <person name="vanKuyk P.A."/>
            <person name="Visser H."/>
            <person name="van de Vondervoort P.J."/>
            <person name="de Vries R.P."/>
            <person name="Walton J."/>
            <person name="Xiang X."/>
            <person name="Xiong Y."/>
            <person name="Zeng A.P."/>
            <person name="Brandt B.W."/>
            <person name="Cornell M.J."/>
            <person name="van den Hondel C.A."/>
            <person name="Visser J."/>
            <person name="Oliver S.G."/>
            <person name="Turner G."/>
        </authorList>
    </citation>
    <scope>GENOME REANNOTATION</scope>
    <source>
        <strain evidence="8">FGSC A4 / ATCC 38163 / CBS 112.46 / NRRL 194 / M139</strain>
    </source>
</reference>
<feature type="domain" description="Zn(2)-C6 fungal-type" evidence="6">
    <location>
        <begin position="11"/>
        <end position="41"/>
    </location>
</feature>